<reference evidence="2" key="1">
    <citation type="journal article" date="2012" name="Plant J.">
        <title>A PPR-DYW protein is required for splicing of a group II intron of cox1 pre-mRNA in Physcomitrella patens.</title>
        <authorList>
            <person name="Ichinose M."/>
            <person name="Tasaki E."/>
            <person name="Sugita C."/>
            <person name="Sugita M."/>
        </authorList>
    </citation>
    <scope>NUCLEOTIDE SEQUENCE</scope>
</reference>
<evidence type="ECO:0000256" key="1">
    <source>
        <dbReference type="SAM" id="SignalP"/>
    </source>
</evidence>
<evidence type="ECO:0000313" key="2">
    <source>
        <dbReference type="EMBL" id="BAL15369.1"/>
    </source>
</evidence>
<feature type="non-terminal residue" evidence="2">
    <location>
        <position position="91"/>
    </location>
</feature>
<dbReference type="AlphaFoldDB" id="G9MA87"/>
<organism evidence="2">
    <name type="scientific">Physcomitrium patens</name>
    <name type="common">Spreading-leaved earth moss</name>
    <name type="synonym">Physcomitrella patens</name>
    <dbReference type="NCBI Taxonomy" id="3218"/>
    <lineage>
        <taxon>Eukaryota</taxon>
        <taxon>Viridiplantae</taxon>
        <taxon>Streptophyta</taxon>
        <taxon>Embryophyta</taxon>
        <taxon>Bryophyta</taxon>
        <taxon>Bryophytina</taxon>
        <taxon>Bryopsida</taxon>
        <taxon>Funariidae</taxon>
        <taxon>Funariales</taxon>
        <taxon>Funariaceae</taxon>
        <taxon>Physcomitrium</taxon>
    </lineage>
</organism>
<dbReference type="EMBL" id="AB647192">
    <property type="protein sequence ID" value="BAL15369.1"/>
    <property type="molecule type" value="mRNA"/>
</dbReference>
<name>G9MA87_PHYPA</name>
<accession>G9MA87</accession>
<proteinExistence type="evidence at transcript level"/>
<feature type="signal peptide" evidence="1">
    <location>
        <begin position="1"/>
        <end position="27"/>
    </location>
</feature>
<feature type="chain" id="PRO_5003523365" evidence="1">
    <location>
        <begin position="28"/>
        <end position="91"/>
    </location>
</feature>
<gene>
    <name evidence="2" type="primary">PpPPR_43</name>
</gene>
<protein>
    <submittedName>
        <fullName evidence="2">Pentatricopeptide repeat protein</fullName>
    </submittedName>
</protein>
<keyword evidence="1" id="KW-0732">Signal</keyword>
<sequence>MHGRQPSPRFWTSVSSLLLTRVLGVQSSRFIGIRQWCYNGKAYFRNSTPMSLTPNEGRRRIQESGSTWDASAKVGRNTWKGKSIRGGVQLL</sequence>